<dbReference type="CDD" id="cd00093">
    <property type="entry name" value="HTH_XRE"/>
    <property type="match status" value="1"/>
</dbReference>
<dbReference type="SUPFAM" id="SSF47413">
    <property type="entry name" value="lambda repressor-like DNA-binding domains"/>
    <property type="match status" value="1"/>
</dbReference>
<evidence type="ECO:0000313" key="2">
    <source>
        <dbReference type="EMBL" id="RHA66473.1"/>
    </source>
</evidence>
<gene>
    <name evidence="3" type="ORF">DW856_07120</name>
    <name evidence="2" type="ORF">DW927_11260</name>
</gene>
<proteinExistence type="predicted"/>
<protein>
    <submittedName>
        <fullName evidence="2">XRE family transcriptional regulator</fullName>
    </submittedName>
</protein>
<name>A0A3R6AGA8_9FIRM</name>
<dbReference type="OrthoDB" id="1653613at2"/>
<comment type="caution">
    <text evidence="2">The sequence shown here is derived from an EMBL/GenBank/DDBJ whole genome shotgun (WGS) entry which is preliminary data.</text>
</comment>
<evidence type="ECO:0000313" key="3">
    <source>
        <dbReference type="EMBL" id="RHC17906.1"/>
    </source>
</evidence>
<evidence type="ECO:0000313" key="4">
    <source>
        <dbReference type="Proteomes" id="UP000283513"/>
    </source>
</evidence>
<feature type="domain" description="HTH cro/C1-type" evidence="1">
    <location>
        <begin position="15"/>
        <end position="69"/>
    </location>
</feature>
<dbReference type="Proteomes" id="UP000284465">
    <property type="component" value="Unassembled WGS sequence"/>
</dbReference>
<evidence type="ECO:0000313" key="5">
    <source>
        <dbReference type="Proteomes" id="UP000284465"/>
    </source>
</evidence>
<organism evidence="2 5">
    <name type="scientific">Roseburia intestinalis</name>
    <dbReference type="NCBI Taxonomy" id="166486"/>
    <lineage>
        <taxon>Bacteria</taxon>
        <taxon>Bacillati</taxon>
        <taxon>Bacillota</taxon>
        <taxon>Clostridia</taxon>
        <taxon>Lachnospirales</taxon>
        <taxon>Lachnospiraceae</taxon>
        <taxon>Roseburia</taxon>
    </lineage>
</organism>
<evidence type="ECO:0000259" key="1">
    <source>
        <dbReference type="SMART" id="SM00530"/>
    </source>
</evidence>
<dbReference type="InterPro" id="IPR001387">
    <property type="entry name" value="Cro/C1-type_HTH"/>
</dbReference>
<dbReference type="Gene3D" id="1.10.260.40">
    <property type="entry name" value="lambda repressor-like DNA-binding domains"/>
    <property type="match status" value="1"/>
</dbReference>
<reference evidence="4 5" key="1">
    <citation type="submission" date="2018-08" db="EMBL/GenBank/DDBJ databases">
        <title>A genome reference for cultivated species of the human gut microbiota.</title>
        <authorList>
            <person name="Zou Y."/>
            <person name="Xue W."/>
            <person name="Luo G."/>
        </authorList>
    </citation>
    <scope>NUCLEOTIDE SEQUENCE [LARGE SCALE GENOMIC DNA]</scope>
    <source>
        <strain evidence="3 4">AM37-1AC</strain>
        <strain evidence="2 5">AM43-11</strain>
    </source>
</reference>
<dbReference type="EMBL" id="QSFP01000012">
    <property type="protein sequence ID" value="RHA66473.1"/>
    <property type="molecule type" value="Genomic_DNA"/>
</dbReference>
<dbReference type="GO" id="GO:0003677">
    <property type="term" value="F:DNA binding"/>
    <property type="evidence" value="ECO:0007669"/>
    <property type="project" value="InterPro"/>
</dbReference>
<accession>A0A3R6AGA8</accession>
<dbReference type="Pfam" id="PF13443">
    <property type="entry name" value="HTH_26"/>
    <property type="match status" value="1"/>
</dbReference>
<dbReference type="AlphaFoldDB" id="A0A3R6AGA8"/>
<dbReference type="EMBL" id="QSHO01000005">
    <property type="protein sequence ID" value="RHC17906.1"/>
    <property type="molecule type" value="Genomic_DNA"/>
</dbReference>
<dbReference type="Proteomes" id="UP000283513">
    <property type="component" value="Unassembled WGS sequence"/>
</dbReference>
<sequence length="77" mass="8657">MLLFSRGDNMSASKQIKQAMLEKNIKVSDLAEKIGMKPQPLSTKLYRDTMSYSDVEKIADALGCDVRIVDRETGKTF</sequence>
<dbReference type="InterPro" id="IPR010982">
    <property type="entry name" value="Lambda_DNA-bd_dom_sf"/>
</dbReference>
<dbReference type="SMART" id="SM00530">
    <property type="entry name" value="HTH_XRE"/>
    <property type="match status" value="1"/>
</dbReference>